<dbReference type="EMBL" id="VFPT01000002">
    <property type="protein sequence ID" value="TQM90394.1"/>
    <property type="molecule type" value="Genomic_DNA"/>
</dbReference>
<sequence>MGLFEQLSGLAQRFLDQDQDLAFGFEAAAGSFVVVGV</sequence>
<name>A0A543K8S8_9RHOB</name>
<gene>
    <name evidence="2" type="ORF">BD293_0030</name>
    <name evidence="3" type="ORF">BD293_3608</name>
    <name evidence="1" type="ORF">BD293_3773</name>
</gene>
<comment type="caution">
    <text evidence="2">The sequence shown here is derived from an EMBL/GenBank/DDBJ whole genome shotgun (WGS) entry which is preliminary data.</text>
</comment>
<evidence type="ECO:0000313" key="4">
    <source>
        <dbReference type="Proteomes" id="UP000320582"/>
    </source>
</evidence>
<evidence type="ECO:0000313" key="2">
    <source>
        <dbReference type="EMBL" id="TQM91479.1"/>
    </source>
</evidence>
<evidence type="ECO:0000313" key="1">
    <source>
        <dbReference type="EMBL" id="TQM90394.1"/>
    </source>
</evidence>
<dbReference type="Proteomes" id="UP000320582">
    <property type="component" value="Unassembled WGS sequence"/>
</dbReference>
<proteinExistence type="predicted"/>
<dbReference type="EMBL" id="VFPT01000001">
    <property type="protein sequence ID" value="TQM94916.1"/>
    <property type="molecule type" value="Genomic_DNA"/>
</dbReference>
<keyword evidence="4" id="KW-1185">Reference proteome</keyword>
<organism evidence="2 4">
    <name type="scientific">Roseinatronobacter monicus</name>
    <dbReference type="NCBI Taxonomy" id="393481"/>
    <lineage>
        <taxon>Bacteria</taxon>
        <taxon>Pseudomonadati</taxon>
        <taxon>Pseudomonadota</taxon>
        <taxon>Alphaproteobacteria</taxon>
        <taxon>Rhodobacterales</taxon>
        <taxon>Paracoccaceae</taxon>
        <taxon>Roseinatronobacter</taxon>
    </lineage>
</organism>
<accession>A0A543K8S8</accession>
<evidence type="ECO:0000313" key="3">
    <source>
        <dbReference type="EMBL" id="TQM94916.1"/>
    </source>
</evidence>
<reference evidence="2 4" key="1">
    <citation type="submission" date="2019-06" db="EMBL/GenBank/DDBJ databases">
        <title>Genomic Encyclopedia of Archaeal and Bacterial Type Strains, Phase II (KMG-II): from individual species to whole genera.</title>
        <authorList>
            <person name="Goeker M."/>
        </authorList>
    </citation>
    <scope>NUCLEOTIDE SEQUENCE [LARGE SCALE GENOMIC DNA]</scope>
    <source>
        <strain evidence="2 4">DSM 18423</strain>
    </source>
</reference>
<dbReference type="AlphaFoldDB" id="A0A543K8S8"/>
<protein>
    <submittedName>
        <fullName evidence="2">Uncharacterized protein</fullName>
    </submittedName>
</protein>
<dbReference type="EMBL" id="VFPT01000001">
    <property type="protein sequence ID" value="TQM91479.1"/>
    <property type="molecule type" value="Genomic_DNA"/>
</dbReference>